<sequence length="68" mass="7389">VPLSKFSPIIVVLIPTGSDDSEKIFALHQKLIDIVADLELHIISIGSDGAAAKFQAQNLLQATKTKYR</sequence>
<dbReference type="Proteomes" id="UP000789901">
    <property type="component" value="Unassembled WGS sequence"/>
</dbReference>
<accession>A0ABN7XL03</accession>
<gene>
    <name evidence="1" type="ORF">GMARGA_LOCUS44546</name>
</gene>
<evidence type="ECO:0000313" key="1">
    <source>
        <dbReference type="EMBL" id="CAG8855725.1"/>
    </source>
</evidence>
<feature type="non-terminal residue" evidence="1">
    <location>
        <position position="1"/>
    </location>
</feature>
<organism evidence="1 2">
    <name type="scientific">Gigaspora margarita</name>
    <dbReference type="NCBI Taxonomy" id="4874"/>
    <lineage>
        <taxon>Eukaryota</taxon>
        <taxon>Fungi</taxon>
        <taxon>Fungi incertae sedis</taxon>
        <taxon>Mucoromycota</taxon>
        <taxon>Glomeromycotina</taxon>
        <taxon>Glomeromycetes</taxon>
        <taxon>Diversisporales</taxon>
        <taxon>Gigasporaceae</taxon>
        <taxon>Gigaspora</taxon>
    </lineage>
</organism>
<feature type="non-terminal residue" evidence="1">
    <location>
        <position position="68"/>
    </location>
</feature>
<reference evidence="1 2" key="1">
    <citation type="submission" date="2021-06" db="EMBL/GenBank/DDBJ databases">
        <authorList>
            <person name="Kallberg Y."/>
            <person name="Tangrot J."/>
            <person name="Rosling A."/>
        </authorList>
    </citation>
    <scope>NUCLEOTIDE SEQUENCE [LARGE SCALE GENOMIC DNA]</scope>
    <source>
        <strain evidence="1 2">120-4 pot B 10/14</strain>
    </source>
</reference>
<dbReference type="EMBL" id="CAJVQB010152442">
    <property type="protein sequence ID" value="CAG8855725.1"/>
    <property type="molecule type" value="Genomic_DNA"/>
</dbReference>
<evidence type="ECO:0000313" key="2">
    <source>
        <dbReference type="Proteomes" id="UP000789901"/>
    </source>
</evidence>
<name>A0ABN7XL03_GIGMA</name>
<comment type="caution">
    <text evidence="1">The sequence shown here is derived from an EMBL/GenBank/DDBJ whole genome shotgun (WGS) entry which is preliminary data.</text>
</comment>
<keyword evidence="2" id="KW-1185">Reference proteome</keyword>
<protein>
    <submittedName>
        <fullName evidence="1">24540_t:CDS:1</fullName>
    </submittedName>
</protein>
<proteinExistence type="predicted"/>